<evidence type="ECO:0000313" key="3">
    <source>
        <dbReference type="Proteomes" id="UP000886523"/>
    </source>
</evidence>
<feature type="compositionally biased region" description="Basic and acidic residues" evidence="1">
    <location>
        <begin position="1"/>
        <end position="36"/>
    </location>
</feature>
<feature type="compositionally biased region" description="Polar residues" evidence="1">
    <location>
        <begin position="143"/>
        <end position="165"/>
    </location>
</feature>
<evidence type="ECO:0000256" key="1">
    <source>
        <dbReference type="SAM" id="MobiDB-lite"/>
    </source>
</evidence>
<comment type="caution">
    <text evidence="2">The sequence shown here is derived from an EMBL/GenBank/DDBJ whole genome shotgun (WGS) entry which is preliminary data.</text>
</comment>
<dbReference type="EMBL" id="MU129375">
    <property type="protein sequence ID" value="KAF9503355.1"/>
    <property type="molecule type" value="Genomic_DNA"/>
</dbReference>
<protein>
    <submittedName>
        <fullName evidence="2">Uncharacterized protein</fullName>
    </submittedName>
</protein>
<name>A0A9P6ADI8_9AGAM</name>
<dbReference type="AlphaFoldDB" id="A0A9P6ADI8"/>
<dbReference type="Proteomes" id="UP000886523">
    <property type="component" value="Unassembled WGS sequence"/>
</dbReference>
<organism evidence="2 3">
    <name type="scientific">Hydnum rufescens UP504</name>
    <dbReference type="NCBI Taxonomy" id="1448309"/>
    <lineage>
        <taxon>Eukaryota</taxon>
        <taxon>Fungi</taxon>
        <taxon>Dikarya</taxon>
        <taxon>Basidiomycota</taxon>
        <taxon>Agaricomycotina</taxon>
        <taxon>Agaricomycetes</taxon>
        <taxon>Cantharellales</taxon>
        <taxon>Hydnaceae</taxon>
        <taxon>Hydnum</taxon>
    </lineage>
</organism>
<gene>
    <name evidence="2" type="ORF">BS47DRAFT_1402490</name>
</gene>
<feature type="region of interest" description="Disordered" evidence="1">
    <location>
        <begin position="1"/>
        <end position="174"/>
    </location>
</feature>
<keyword evidence="3" id="KW-1185">Reference proteome</keyword>
<sequence>MDEGNRRPVEEENHRPTEEENHRSIEEENRSADKELPNVSEVGDDENDHNDDSADKAADELAKMAVDDHALAHPPSHITRFTGSPPHHRSSTPPDVVSPGSPSEDIFVQGSKSHPPSPSTPYSHQVSHPRHELSPPHPHTRSRSLSPSAQTGTHGASVALSSNRSHSPKLRSGMHDPFQAVACCGRRWEERLVDSTRQLPLPEAPTCWRYKHNIH</sequence>
<proteinExistence type="predicted"/>
<accession>A0A9P6ADI8</accession>
<reference evidence="2" key="1">
    <citation type="journal article" date="2020" name="Nat. Commun.">
        <title>Large-scale genome sequencing of mycorrhizal fungi provides insights into the early evolution of symbiotic traits.</title>
        <authorList>
            <person name="Miyauchi S."/>
            <person name="Kiss E."/>
            <person name="Kuo A."/>
            <person name="Drula E."/>
            <person name="Kohler A."/>
            <person name="Sanchez-Garcia M."/>
            <person name="Morin E."/>
            <person name="Andreopoulos B."/>
            <person name="Barry K.W."/>
            <person name="Bonito G."/>
            <person name="Buee M."/>
            <person name="Carver A."/>
            <person name="Chen C."/>
            <person name="Cichocki N."/>
            <person name="Clum A."/>
            <person name="Culley D."/>
            <person name="Crous P.W."/>
            <person name="Fauchery L."/>
            <person name="Girlanda M."/>
            <person name="Hayes R.D."/>
            <person name="Keri Z."/>
            <person name="LaButti K."/>
            <person name="Lipzen A."/>
            <person name="Lombard V."/>
            <person name="Magnuson J."/>
            <person name="Maillard F."/>
            <person name="Murat C."/>
            <person name="Nolan M."/>
            <person name="Ohm R.A."/>
            <person name="Pangilinan J."/>
            <person name="Pereira M.F."/>
            <person name="Perotto S."/>
            <person name="Peter M."/>
            <person name="Pfister S."/>
            <person name="Riley R."/>
            <person name="Sitrit Y."/>
            <person name="Stielow J.B."/>
            <person name="Szollosi G."/>
            <person name="Zifcakova L."/>
            <person name="Stursova M."/>
            <person name="Spatafora J.W."/>
            <person name="Tedersoo L."/>
            <person name="Vaario L.M."/>
            <person name="Yamada A."/>
            <person name="Yan M."/>
            <person name="Wang P."/>
            <person name="Xu J."/>
            <person name="Bruns T."/>
            <person name="Baldrian P."/>
            <person name="Vilgalys R."/>
            <person name="Dunand C."/>
            <person name="Henrissat B."/>
            <person name="Grigoriev I.V."/>
            <person name="Hibbett D."/>
            <person name="Nagy L.G."/>
            <person name="Martin F.M."/>
        </authorList>
    </citation>
    <scope>NUCLEOTIDE SEQUENCE</scope>
    <source>
        <strain evidence="2">UP504</strain>
    </source>
</reference>
<feature type="compositionally biased region" description="Basic and acidic residues" evidence="1">
    <location>
        <begin position="50"/>
        <end position="71"/>
    </location>
</feature>
<evidence type="ECO:0000313" key="2">
    <source>
        <dbReference type="EMBL" id="KAF9503355.1"/>
    </source>
</evidence>